<dbReference type="Gene3D" id="3.30.230.130">
    <property type="entry name" value="Cullin, Chain C, Domain 2"/>
    <property type="match status" value="1"/>
</dbReference>
<feature type="domain" description="Cullin family profile" evidence="2">
    <location>
        <begin position="407"/>
        <end position="656"/>
    </location>
</feature>
<dbReference type="InterPro" id="IPR059120">
    <property type="entry name" value="Cullin-like_AB"/>
</dbReference>
<dbReference type="EMBL" id="LT598468">
    <property type="protein sequence ID" value="SCV03799.1"/>
    <property type="molecule type" value="Genomic_DNA"/>
</dbReference>
<dbReference type="SUPFAM" id="SSF75632">
    <property type="entry name" value="Cullin homology domain"/>
    <property type="match status" value="1"/>
</dbReference>
<dbReference type="AlphaFoldDB" id="A0A1G4KH57"/>
<gene>
    <name evidence="3" type="ORF">LAMI_0H11056G</name>
</gene>
<dbReference type="PANTHER" id="PTHR11932">
    <property type="entry name" value="CULLIN"/>
    <property type="match status" value="1"/>
</dbReference>
<dbReference type="PROSITE" id="PS50069">
    <property type="entry name" value="CULLIN_2"/>
    <property type="match status" value="1"/>
</dbReference>
<dbReference type="OrthoDB" id="27073at2759"/>
<organism evidence="3 4">
    <name type="scientific">Lachancea mirantina</name>
    <dbReference type="NCBI Taxonomy" id="1230905"/>
    <lineage>
        <taxon>Eukaryota</taxon>
        <taxon>Fungi</taxon>
        <taxon>Dikarya</taxon>
        <taxon>Ascomycota</taxon>
        <taxon>Saccharomycotina</taxon>
        <taxon>Saccharomycetes</taxon>
        <taxon>Saccharomycetales</taxon>
        <taxon>Saccharomycetaceae</taxon>
        <taxon>Lachancea</taxon>
    </lineage>
</organism>
<dbReference type="InterPro" id="IPR045093">
    <property type="entry name" value="Cullin"/>
</dbReference>
<dbReference type="STRING" id="1230905.A0A1G4KH57"/>
<accession>A0A1G4KH57</accession>
<dbReference type="GO" id="GO:0031625">
    <property type="term" value="F:ubiquitin protein ligase binding"/>
    <property type="evidence" value="ECO:0007669"/>
    <property type="project" value="InterPro"/>
</dbReference>
<dbReference type="InterPro" id="IPR036317">
    <property type="entry name" value="Cullin_homology_sf"/>
</dbReference>
<dbReference type="Proteomes" id="UP000191024">
    <property type="component" value="Chromosome H"/>
</dbReference>
<evidence type="ECO:0000313" key="3">
    <source>
        <dbReference type="EMBL" id="SCV03799.1"/>
    </source>
</evidence>
<dbReference type="GO" id="GO:0006511">
    <property type="term" value="P:ubiquitin-dependent protein catabolic process"/>
    <property type="evidence" value="ECO:0007669"/>
    <property type="project" value="InterPro"/>
</dbReference>
<keyword evidence="4" id="KW-1185">Reference proteome</keyword>
<name>A0A1G4KH57_9SACH</name>
<proteinExistence type="inferred from homology"/>
<protein>
    <submittedName>
        <fullName evidence="3">LAMI_0H11056g1_1</fullName>
    </submittedName>
</protein>
<evidence type="ECO:0000259" key="2">
    <source>
        <dbReference type="PROSITE" id="PS50069"/>
    </source>
</evidence>
<dbReference type="Pfam" id="PF26557">
    <property type="entry name" value="Cullin_AB"/>
    <property type="match status" value="1"/>
</dbReference>
<evidence type="ECO:0000313" key="4">
    <source>
        <dbReference type="Proteomes" id="UP000191024"/>
    </source>
</evidence>
<dbReference type="InterPro" id="IPR016158">
    <property type="entry name" value="Cullin_homology"/>
</dbReference>
<comment type="similarity">
    <text evidence="1">Belongs to the cullin family.</text>
</comment>
<evidence type="ECO:0000256" key="1">
    <source>
        <dbReference type="PROSITE-ProRule" id="PRU00330"/>
    </source>
</evidence>
<sequence length="775" mass="88790">METDEELVAAVSNALQPLLDELQKGTLTLQFPEDVENLQLRAYFTEKLKMLVTVKVCVTNVMEEDEVGSPRERFKGQRILSQEEILKVFWHLFSKDVCNFVNEMVANFVKELTNSSNKGFICCWPPFFKQKLNPFMKMASSACRFLDENFADLYSSKGNIKTIGDYIGIYLVGDLIFKAKVPLEDLIDEILNILRVRIDQYLFNASLNVSLSDANEKLTQIINEDDIHHSLLKFLQLVALYRETRSSKSDVKLKNHFIKSVQKSSDLLSGVPNEYYIKSIKKFVIREQLLSELIGFNMRETVKKNALEFTLLDVKRLGKLMPYLVVETRELNSFRLLKDAYYLAGRANEFIHVLGDVLENDFRHSSQNSADAESLLSSCALLRELNDPLCDLILKQSMRKIFGGDLRLVDPLLKVADQMIRRSYKKLHTGVQDANAEDEKLKLNTLYAILEQFGLVESFYKLFYERILFRRIILMSDEFLKLKDNSDNLESYLLSDLAGRGRVPEAVPQLMALTNDLDKSQVLVREFQSTNAKLDFEFVPLIFERKNVPLAFQRDPTSSFALPASLGKYWDDFASFYKNSSLRYKSRILNPQTMLHHFEVESPFTHKSKPLILELSLIQLCVLEVFNDREICDYEEMKSLVKFEPRHVDVALASFTSLGLLKHSNNRFTLNAFFKPDPKKIKDGKFRIAQKTLKPLSGSFIQAGVSREGFGAWKGELLKACIVRALKGAGDLTADKLSEAVEQKFPGFSVGDFKAALSAAVDFYDLHDNVYYYKP</sequence>
<reference evidence="4" key="1">
    <citation type="submission" date="2016-03" db="EMBL/GenBank/DDBJ databases">
        <authorList>
            <person name="Devillers H."/>
        </authorList>
    </citation>
    <scope>NUCLEOTIDE SEQUENCE [LARGE SCALE GENOMIC DNA]</scope>
</reference>